<keyword evidence="2" id="KW-0732">Signal</keyword>
<feature type="region of interest" description="Disordered" evidence="1">
    <location>
        <begin position="36"/>
        <end position="56"/>
    </location>
</feature>
<evidence type="ECO:0000256" key="2">
    <source>
        <dbReference type="SAM" id="SignalP"/>
    </source>
</evidence>
<organism evidence="3 4">
    <name type="scientific">Sporosarcina psychrophila</name>
    <name type="common">Bacillus psychrophilus</name>
    <dbReference type="NCBI Taxonomy" id="1476"/>
    <lineage>
        <taxon>Bacteria</taxon>
        <taxon>Bacillati</taxon>
        <taxon>Bacillota</taxon>
        <taxon>Bacilli</taxon>
        <taxon>Bacillales</taxon>
        <taxon>Caryophanaceae</taxon>
        <taxon>Sporosarcina</taxon>
    </lineage>
</organism>
<name>A0A921G2G8_SPOPS</name>
<evidence type="ECO:0000256" key="1">
    <source>
        <dbReference type="SAM" id="MobiDB-lite"/>
    </source>
</evidence>
<dbReference type="AlphaFoldDB" id="A0A921G2G8"/>
<dbReference type="Proteomes" id="UP000698173">
    <property type="component" value="Unassembled WGS sequence"/>
</dbReference>
<feature type="compositionally biased region" description="Polar residues" evidence="1">
    <location>
        <begin position="37"/>
        <end position="48"/>
    </location>
</feature>
<accession>A0A921G2G8</accession>
<proteinExistence type="predicted"/>
<gene>
    <name evidence="3" type="ORF">K8V56_20845</name>
</gene>
<comment type="caution">
    <text evidence="3">The sequence shown here is derived from an EMBL/GenBank/DDBJ whole genome shotgun (WGS) entry which is preliminary data.</text>
</comment>
<dbReference type="EMBL" id="DYWT01000311">
    <property type="protein sequence ID" value="HJF34218.1"/>
    <property type="molecule type" value="Genomic_DNA"/>
</dbReference>
<evidence type="ECO:0000313" key="4">
    <source>
        <dbReference type="Proteomes" id="UP000698173"/>
    </source>
</evidence>
<reference evidence="3" key="2">
    <citation type="submission" date="2021-09" db="EMBL/GenBank/DDBJ databases">
        <authorList>
            <person name="Gilroy R."/>
        </authorList>
    </citation>
    <scope>NUCLEOTIDE SEQUENCE</scope>
    <source>
        <strain evidence="3">CHK171-7178</strain>
    </source>
</reference>
<reference evidence="3" key="1">
    <citation type="journal article" date="2021" name="PeerJ">
        <title>Extensive microbial diversity within the chicken gut microbiome revealed by metagenomics and culture.</title>
        <authorList>
            <person name="Gilroy R."/>
            <person name="Ravi A."/>
            <person name="Getino M."/>
            <person name="Pursley I."/>
            <person name="Horton D.L."/>
            <person name="Alikhan N.F."/>
            <person name="Baker D."/>
            <person name="Gharbi K."/>
            <person name="Hall N."/>
            <person name="Watson M."/>
            <person name="Adriaenssens E.M."/>
            <person name="Foster-Nyarko E."/>
            <person name="Jarju S."/>
            <person name="Secka A."/>
            <person name="Antonio M."/>
            <person name="Oren A."/>
            <person name="Chaudhuri R.R."/>
            <person name="La Ragione R."/>
            <person name="Hildebrand F."/>
            <person name="Pallen M.J."/>
        </authorList>
    </citation>
    <scope>NUCLEOTIDE SEQUENCE</scope>
    <source>
        <strain evidence="3">CHK171-7178</strain>
    </source>
</reference>
<evidence type="ECO:0000313" key="3">
    <source>
        <dbReference type="EMBL" id="HJF34218.1"/>
    </source>
</evidence>
<protein>
    <submittedName>
        <fullName evidence="3">Uncharacterized protein</fullName>
    </submittedName>
</protein>
<feature type="chain" id="PRO_5039533383" evidence="2">
    <location>
        <begin position="21"/>
        <end position="56"/>
    </location>
</feature>
<sequence>MKQKLIVFLMAVSLFMSYGAGNTLANFEGLEKDETVSTKATGNNNFQPPSVLPPQC</sequence>
<feature type="signal peptide" evidence="2">
    <location>
        <begin position="1"/>
        <end position="20"/>
    </location>
</feature>